<dbReference type="eggNOG" id="ENOG5033IRE">
    <property type="taxonomic scope" value="Bacteria"/>
</dbReference>
<reference evidence="2" key="1">
    <citation type="submission" date="2014-05" db="EMBL/GenBank/DDBJ databases">
        <title>ATOL: Assembling a taxonomically balanced genome-scale reconstruction of the evolutionary history of the Enterobacteriaceae.</title>
        <authorList>
            <person name="Plunkett G. III"/>
            <person name="Neeno-Eckwall E.C."/>
            <person name="Glasner J.D."/>
            <person name="Perna N.T."/>
        </authorList>
    </citation>
    <scope>NUCLEOTIDE SEQUENCE [LARGE SCALE GENOMIC DNA]</scope>
    <source>
        <strain evidence="2">ATCC 49490</strain>
    </source>
</reference>
<dbReference type="RefSeq" id="WP_038153469.1">
    <property type="nucleotide sequence ID" value="NZ_JMTB01000011.1"/>
</dbReference>
<gene>
    <name evidence="1" type="ORF">GTGU_00173</name>
</gene>
<evidence type="ECO:0008006" key="3">
    <source>
        <dbReference type="Google" id="ProtNLM"/>
    </source>
</evidence>
<accession>A0A085ASD6</accession>
<name>A0A085ASD6_9ENTR</name>
<evidence type="ECO:0000313" key="1">
    <source>
        <dbReference type="EMBL" id="KFC13131.1"/>
    </source>
</evidence>
<keyword evidence="2" id="KW-1185">Reference proteome</keyword>
<evidence type="ECO:0000313" key="2">
    <source>
        <dbReference type="Proteomes" id="UP000028630"/>
    </source>
</evidence>
<proteinExistence type="predicted"/>
<comment type="caution">
    <text evidence="1">The sequence shown here is derived from an EMBL/GenBank/DDBJ whole genome shotgun (WGS) entry which is preliminary data.</text>
</comment>
<dbReference type="Proteomes" id="UP000028630">
    <property type="component" value="Unassembled WGS sequence"/>
</dbReference>
<organism evidence="1 2">
    <name type="scientific">Trabulsiella guamensis ATCC 49490</name>
    <dbReference type="NCBI Taxonomy" id="1005994"/>
    <lineage>
        <taxon>Bacteria</taxon>
        <taxon>Pseudomonadati</taxon>
        <taxon>Pseudomonadota</taxon>
        <taxon>Gammaproteobacteria</taxon>
        <taxon>Enterobacterales</taxon>
        <taxon>Enterobacteriaceae</taxon>
        <taxon>Trabulsiella</taxon>
    </lineage>
</organism>
<dbReference type="EMBL" id="JMTB01000011">
    <property type="protein sequence ID" value="KFC13131.1"/>
    <property type="molecule type" value="Genomic_DNA"/>
</dbReference>
<protein>
    <recommendedName>
        <fullName evidence="3">Phage protein</fullName>
    </recommendedName>
</protein>
<dbReference type="AlphaFoldDB" id="A0A085ASD6"/>
<sequence length="184" mass="20536">MTKPVLMGTWHKALTDSLSSLSWVKNVADYPEQVTKLTTPAVFVDVAGWQQADSSDGQVNVVLQCDLFVVVDRTGQSAEKPEVYARALAMDLTQWLSGADFGIEEAYPAEFLDAVRDEFDQRLADYIVFRVSFSQQLPVGEPFFADPEGAPLQRVYLGVAPDIGRAHEEDYRLIWESKDSGDEQ</sequence>